<name>A0ABT4IA82_9ACTO</name>
<evidence type="ECO:0008006" key="4">
    <source>
        <dbReference type="Google" id="ProtNLM"/>
    </source>
</evidence>
<evidence type="ECO:0000313" key="3">
    <source>
        <dbReference type="Proteomes" id="UP001072034"/>
    </source>
</evidence>
<organism evidence="2 3">
    <name type="scientific">Actinomyces israelii</name>
    <dbReference type="NCBI Taxonomy" id="1659"/>
    <lineage>
        <taxon>Bacteria</taxon>
        <taxon>Bacillati</taxon>
        <taxon>Actinomycetota</taxon>
        <taxon>Actinomycetes</taxon>
        <taxon>Actinomycetales</taxon>
        <taxon>Actinomycetaceae</taxon>
        <taxon>Actinomyces</taxon>
    </lineage>
</organism>
<accession>A0ABT4IA82</accession>
<gene>
    <name evidence="2" type="ORF">OHJ16_11435</name>
</gene>
<dbReference type="RefSeq" id="WP_268918011.1">
    <property type="nucleotide sequence ID" value="NZ_JAPTMY010000026.1"/>
</dbReference>
<dbReference type="EMBL" id="JAPTMY010000026">
    <property type="protein sequence ID" value="MCZ0858652.1"/>
    <property type="molecule type" value="Genomic_DNA"/>
</dbReference>
<keyword evidence="1" id="KW-1133">Transmembrane helix</keyword>
<sequence>MSPKQVTQPGQRPPARSPEAIEAALAAQRAQLVDDVEALAAVMAPEALKSVAHRTVQGTAAEWRRRAGISAARLKARAGLVRDDPLVREALAGSCPIGCAYLRAATARISPASVRNRLARLVDDARDGEPVSLAIVTGAVAVLAGLSAVAVVKAVRR</sequence>
<dbReference type="Proteomes" id="UP001072034">
    <property type="component" value="Unassembled WGS sequence"/>
</dbReference>
<keyword evidence="3" id="KW-1185">Reference proteome</keyword>
<comment type="caution">
    <text evidence="2">The sequence shown here is derived from an EMBL/GenBank/DDBJ whole genome shotgun (WGS) entry which is preliminary data.</text>
</comment>
<evidence type="ECO:0000256" key="1">
    <source>
        <dbReference type="SAM" id="Phobius"/>
    </source>
</evidence>
<feature type="transmembrane region" description="Helical" evidence="1">
    <location>
        <begin position="131"/>
        <end position="152"/>
    </location>
</feature>
<protein>
    <recommendedName>
        <fullName evidence="4">DUF3618 domain-containing protein</fullName>
    </recommendedName>
</protein>
<evidence type="ECO:0000313" key="2">
    <source>
        <dbReference type="EMBL" id="MCZ0858652.1"/>
    </source>
</evidence>
<keyword evidence="1" id="KW-0812">Transmembrane</keyword>
<keyword evidence="1" id="KW-0472">Membrane</keyword>
<proteinExistence type="predicted"/>
<reference evidence="2" key="1">
    <citation type="submission" date="2022-10" db="EMBL/GenBank/DDBJ databases">
        <title>Genome sequence of Actinomyces israelii ATCC 10048.</title>
        <authorList>
            <person name="Watt R.M."/>
            <person name="Tong W.M."/>
        </authorList>
    </citation>
    <scope>NUCLEOTIDE SEQUENCE</scope>
    <source>
        <strain evidence="2">ATCC 10048</strain>
    </source>
</reference>